<dbReference type="AlphaFoldDB" id="A0A5B8FVE6"/>
<name>A0A5B8FVE6_9RHOB</name>
<dbReference type="OrthoDB" id="7867179at2"/>
<accession>A0A5B8FVE6</accession>
<dbReference type="RefSeq" id="WP_138579342.1">
    <property type="nucleotide sequence ID" value="NZ_CP040818.1"/>
</dbReference>
<dbReference type="EMBL" id="CP040818">
    <property type="protein sequence ID" value="QDL91090.1"/>
    <property type="molecule type" value="Genomic_DNA"/>
</dbReference>
<gene>
    <name evidence="2" type="ORF">FDP22_04385</name>
</gene>
<evidence type="ECO:0000256" key="1">
    <source>
        <dbReference type="SAM" id="MobiDB-lite"/>
    </source>
</evidence>
<feature type="region of interest" description="Disordered" evidence="1">
    <location>
        <begin position="49"/>
        <end position="71"/>
    </location>
</feature>
<proteinExistence type="predicted"/>
<keyword evidence="3" id="KW-1185">Reference proteome</keyword>
<evidence type="ECO:0000313" key="2">
    <source>
        <dbReference type="EMBL" id="QDL91090.1"/>
    </source>
</evidence>
<sequence>MRHTLMLNLDEKHARLLEELRLHFKLSAEDTARFAIRLTHARCKQKPDVLVPEFKPRSRPSRPEPEDNAPC</sequence>
<protein>
    <submittedName>
        <fullName evidence="2">Uncharacterized protein</fullName>
    </submittedName>
</protein>
<dbReference type="KEGG" id="ppru:FDP22_04385"/>
<reference evidence="2 3" key="1">
    <citation type="submission" date="2019-06" db="EMBL/GenBank/DDBJ databases">
        <title>Genome sequence of Rhodobacteraceae bacterium D4M1.</title>
        <authorList>
            <person name="Cao J."/>
        </authorList>
    </citation>
    <scope>NUCLEOTIDE SEQUENCE [LARGE SCALE GENOMIC DNA]</scope>
    <source>
        <strain evidence="2 3">D4M1</strain>
    </source>
</reference>
<evidence type="ECO:0000313" key="3">
    <source>
        <dbReference type="Proteomes" id="UP000305888"/>
    </source>
</evidence>
<dbReference type="Proteomes" id="UP000305888">
    <property type="component" value="Chromosome"/>
</dbReference>
<organism evidence="2 3">
    <name type="scientific">Paroceanicella profunda</name>
    <dbReference type="NCBI Taxonomy" id="2579971"/>
    <lineage>
        <taxon>Bacteria</taxon>
        <taxon>Pseudomonadati</taxon>
        <taxon>Pseudomonadota</taxon>
        <taxon>Alphaproteobacteria</taxon>
        <taxon>Rhodobacterales</taxon>
        <taxon>Paracoccaceae</taxon>
        <taxon>Paroceanicella</taxon>
    </lineage>
</organism>